<sequence length="222" mass="24871">MRLAVKRLCLLVLALVMFSACKKDPPILEEGIAKVRFVNAYMNADPQDFYQDQEKLTNNAIAYLEYSDYLTVKSGQSVIWSNNAIENKATAAVDGILYNGYQYTLFYFQTKDSKPAIAGYINEVKTPASGKFKVRFLNLSTSFNDKPLVITGANTTVINAALNYGDNPIYTELPVNSEIKVGIKDNSNVTILNVNEFKEAKSYSIWFDTTDGVKVNYHVVQQ</sequence>
<dbReference type="Proteomes" id="UP000219281">
    <property type="component" value="Unassembled WGS sequence"/>
</dbReference>
<dbReference type="EMBL" id="OCMT01000002">
    <property type="protein sequence ID" value="SOD14401.1"/>
    <property type="molecule type" value="Genomic_DNA"/>
</dbReference>
<evidence type="ECO:0000313" key="3">
    <source>
        <dbReference type="EMBL" id="SOD14401.1"/>
    </source>
</evidence>
<accession>A0A285ZXM1</accession>
<keyword evidence="1" id="KW-0732">Signal</keyword>
<dbReference type="RefSeq" id="WP_097130600.1">
    <property type="nucleotide sequence ID" value="NZ_SSBV01000002.1"/>
</dbReference>
<feature type="chain" id="PRO_5012493323" description="DUF4397 domain-containing protein" evidence="1">
    <location>
        <begin position="23"/>
        <end position="222"/>
    </location>
</feature>
<feature type="domain" description="DUF4397" evidence="2">
    <location>
        <begin position="33"/>
        <end position="141"/>
    </location>
</feature>
<keyword evidence="4" id="KW-1185">Reference proteome</keyword>
<name>A0A285ZXM1_9SPHI</name>
<dbReference type="Pfam" id="PF14344">
    <property type="entry name" value="DUF4397"/>
    <property type="match status" value="1"/>
</dbReference>
<organism evidence="3 4">
    <name type="scientific">Pedobacter xixiisoli</name>
    <dbReference type="NCBI Taxonomy" id="1476464"/>
    <lineage>
        <taxon>Bacteria</taxon>
        <taxon>Pseudomonadati</taxon>
        <taxon>Bacteroidota</taxon>
        <taxon>Sphingobacteriia</taxon>
        <taxon>Sphingobacteriales</taxon>
        <taxon>Sphingobacteriaceae</taxon>
        <taxon>Pedobacter</taxon>
    </lineage>
</organism>
<evidence type="ECO:0000256" key="1">
    <source>
        <dbReference type="SAM" id="SignalP"/>
    </source>
</evidence>
<reference evidence="4" key="1">
    <citation type="submission" date="2017-09" db="EMBL/GenBank/DDBJ databases">
        <authorList>
            <person name="Varghese N."/>
            <person name="Submissions S."/>
        </authorList>
    </citation>
    <scope>NUCLEOTIDE SEQUENCE [LARGE SCALE GENOMIC DNA]</scope>
    <source>
        <strain evidence="4">CGMCC 1.12803</strain>
    </source>
</reference>
<feature type="signal peptide" evidence="1">
    <location>
        <begin position="1"/>
        <end position="22"/>
    </location>
</feature>
<proteinExistence type="predicted"/>
<dbReference type="InterPro" id="IPR025510">
    <property type="entry name" value="DUF4397"/>
</dbReference>
<dbReference type="AlphaFoldDB" id="A0A285ZXM1"/>
<evidence type="ECO:0000313" key="4">
    <source>
        <dbReference type="Proteomes" id="UP000219281"/>
    </source>
</evidence>
<gene>
    <name evidence="3" type="ORF">SAMN06297358_1556</name>
</gene>
<dbReference type="PROSITE" id="PS51257">
    <property type="entry name" value="PROKAR_LIPOPROTEIN"/>
    <property type="match status" value="1"/>
</dbReference>
<protein>
    <recommendedName>
        <fullName evidence="2">DUF4397 domain-containing protein</fullName>
    </recommendedName>
</protein>
<evidence type="ECO:0000259" key="2">
    <source>
        <dbReference type="Pfam" id="PF14344"/>
    </source>
</evidence>
<dbReference type="OrthoDB" id="9792011at2"/>